<evidence type="ECO:0000256" key="6">
    <source>
        <dbReference type="RuleBase" id="RU280813"/>
    </source>
</evidence>
<evidence type="ECO:0000256" key="5">
    <source>
        <dbReference type="ARBA" id="ARBA00023136"/>
    </source>
</evidence>
<evidence type="ECO:0000256" key="3">
    <source>
        <dbReference type="ARBA" id="ARBA00022692"/>
    </source>
</evidence>
<dbReference type="AlphaFoldDB" id="A0A2A6BUM4"/>
<dbReference type="InterPro" id="IPR000609">
    <property type="entry name" value="7TM_GPCR_serpentine_rcpt_Srg"/>
</dbReference>
<evidence type="ECO:0000313" key="7">
    <source>
        <dbReference type="EnsemblMetazoa" id="PPA00985.1"/>
    </source>
</evidence>
<comment type="similarity">
    <text evidence="2 6">Belongs to the nematode receptor-like protein srg family.</text>
</comment>
<feature type="transmembrane region" description="Helical" evidence="6">
    <location>
        <begin position="85"/>
        <end position="106"/>
    </location>
</feature>
<feature type="transmembrane region" description="Helical" evidence="6">
    <location>
        <begin position="127"/>
        <end position="146"/>
    </location>
</feature>
<evidence type="ECO:0000256" key="2">
    <source>
        <dbReference type="ARBA" id="ARBA00005692"/>
    </source>
</evidence>
<accession>A0A8R1U3P8</accession>
<keyword evidence="8" id="KW-1185">Reference proteome</keyword>
<dbReference type="EnsemblMetazoa" id="PPA00985.1">
    <property type="protein sequence ID" value="PPA00985.1"/>
    <property type="gene ID" value="WBGene00090539"/>
</dbReference>
<protein>
    <recommendedName>
        <fullName evidence="6">Serpentine receptor class gamma</fullName>
    </recommendedName>
</protein>
<name>A0A2A6BUM4_PRIPA</name>
<reference evidence="8" key="1">
    <citation type="journal article" date="2008" name="Nat. Genet.">
        <title>The Pristionchus pacificus genome provides a unique perspective on nematode lifestyle and parasitism.</title>
        <authorList>
            <person name="Dieterich C."/>
            <person name="Clifton S.W."/>
            <person name="Schuster L.N."/>
            <person name="Chinwalla A."/>
            <person name="Delehaunty K."/>
            <person name="Dinkelacker I."/>
            <person name="Fulton L."/>
            <person name="Fulton R."/>
            <person name="Godfrey J."/>
            <person name="Minx P."/>
            <person name="Mitreva M."/>
            <person name="Roeseler W."/>
            <person name="Tian H."/>
            <person name="Witte H."/>
            <person name="Yang S.P."/>
            <person name="Wilson R.K."/>
            <person name="Sommer R.J."/>
        </authorList>
    </citation>
    <scope>NUCLEOTIDE SEQUENCE [LARGE SCALE GENOMIC DNA]</scope>
    <source>
        <strain evidence="8">PS312</strain>
    </source>
</reference>
<dbReference type="OrthoDB" id="5892599at2759"/>
<dbReference type="GO" id="GO:0007606">
    <property type="term" value="P:sensory perception of chemical stimulus"/>
    <property type="evidence" value="ECO:0007669"/>
    <property type="project" value="UniProtKB-UniRule"/>
</dbReference>
<gene>
    <name evidence="7" type="primary">WBGene00090539</name>
</gene>
<dbReference type="Pfam" id="PF02118">
    <property type="entry name" value="Srg"/>
    <property type="match status" value="1"/>
</dbReference>
<accession>A0A2A6BUM4</accession>
<dbReference type="Proteomes" id="UP000005239">
    <property type="component" value="Unassembled WGS sequence"/>
</dbReference>
<evidence type="ECO:0000256" key="4">
    <source>
        <dbReference type="ARBA" id="ARBA00022989"/>
    </source>
</evidence>
<proteinExistence type="inferred from homology"/>
<feature type="transmembrane region" description="Helical" evidence="6">
    <location>
        <begin position="166"/>
        <end position="199"/>
    </location>
</feature>
<feature type="transmembrane region" description="Helical" evidence="6">
    <location>
        <begin position="6"/>
        <end position="26"/>
    </location>
</feature>
<comment type="subcellular location">
    <subcellularLocation>
        <location evidence="1">Membrane</location>
        <topology evidence="1">Multi-pass membrane protein</topology>
    </subcellularLocation>
</comment>
<keyword evidence="3 6" id="KW-0812">Transmembrane</keyword>
<keyword evidence="5 6" id="KW-0472">Membrane</keyword>
<dbReference type="GO" id="GO:0016020">
    <property type="term" value="C:membrane"/>
    <property type="evidence" value="ECO:0007669"/>
    <property type="project" value="UniProtKB-SubCell"/>
</dbReference>
<keyword evidence="4 6" id="KW-1133">Transmembrane helix</keyword>
<organism evidence="7 8">
    <name type="scientific">Pristionchus pacificus</name>
    <name type="common">Parasitic nematode worm</name>
    <dbReference type="NCBI Taxonomy" id="54126"/>
    <lineage>
        <taxon>Eukaryota</taxon>
        <taxon>Metazoa</taxon>
        <taxon>Ecdysozoa</taxon>
        <taxon>Nematoda</taxon>
        <taxon>Chromadorea</taxon>
        <taxon>Rhabditida</taxon>
        <taxon>Rhabditina</taxon>
        <taxon>Diplogasteromorpha</taxon>
        <taxon>Diplogasteroidea</taxon>
        <taxon>Neodiplogasteridae</taxon>
        <taxon>Pristionchus</taxon>
    </lineage>
</organism>
<evidence type="ECO:0000256" key="1">
    <source>
        <dbReference type="ARBA" id="ARBA00004141"/>
    </source>
</evidence>
<sequence>MALINVLMAAYGVPCFALYILVLVSVVSLRKELSSSFLAIYLIMAGVNMTTYFSTWWTHRLRSEPFWYWYYEWSMLPGTELWRTIHQFLASYFFYAQNSCCFMFTANRFTSIVLPAQHMDLWRRFHWPLQAFVHIFSLGVCIATRWPSKMEYVYSPAAGAYLTVPLVSYVPYLIGMMAYGIPMLIICSAANTVCVYRLVKFTKQQNRKEFSFSLISLCIFITQAINIGLVVVSASCSITANAPCNVAVSTFTPFTSDFLSLGPAVYTMLVPGPIRKRALKLVFRTVGVNYGSNSIVMPNCDDHGGTTEFKLRDVDVKKGFVAFVCEHIFVKENDHWLLFTRRLLRLKHTMMGGRITCIESSETSFAIWCGYYNCTFPADEMMRLCREDTVVPPAEKTAEYPRALIEQYNENYEQFMIHSGVYLIPVYLVLILLSLCISTTTFAK</sequence>
<reference evidence="7" key="2">
    <citation type="submission" date="2022-06" db="UniProtKB">
        <authorList>
            <consortium name="EnsemblMetazoa"/>
        </authorList>
    </citation>
    <scope>IDENTIFICATION</scope>
    <source>
        <strain evidence="7">PS312</strain>
    </source>
</reference>
<feature type="transmembrane region" description="Helical" evidence="6">
    <location>
        <begin position="38"/>
        <end position="57"/>
    </location>
</feature>
<feature type="transmembrane region" description="Helical" evidence="6">
    <location>
        <begin position="211"/>
        <end position="234"/>
    </location>
</feature>
<feature type="transmembrane region" description="Helical" evidence="6">
    <location>
        <begin position="422"/>
        <end position="443"/>
    </location>
</feature>
<dbReference type="GO" id="GO:0004888">
    <property type="term" value="F:transmembrane signaling receptor activity"/>
    <property type="evidence" value="ECO:0007669"/>
    <property type="project" value="InterPro"/>
</dbReference>
<dbReference type="PANTHER" id="PTHR31552">
    <property type="entry name" value="SERPENTINE RECEPTOR CLASS GAMMA"/>
    <property type="match status" value="1"/>
</dbReference>
<evidence type="ECO:0000313" key="8">
    <source>
        <dbReference type="Proteomes" id="UP000005239"/>
    </source>
</evidence>
<dbReference type="PANTHER" id="PTHR31552:SF8">
    <property type="entry name" value="SERPENTINE RECEPTOR CLASS GAMMA"/>
    <property type="match status" value="1"/>
</dbReference>